<dbReference type="EMBL" id="BSQG01000011">
    <property type="protein sequence ID" value="GLU50114.1"/>
    <property type="molecule type" value="Genomic_DNA"/>
</dbReference>
<keyword evidence="1" id="KW-1133">Transmembrane helix</keyword>
<keyword evidence="1" id="KW-0812">Transmembrane</keyword>
<sequence length="80" mass="8611">MGPQLFGDGLCVFLETIGFFALAMLMAFSPFPDGAGRLDRANVVRNVIDHVQKPAIRGRTAPVVDECLGATGSKAVWFRS</sequence>
<accession>A0A9W6P9J7</accession>
<comment type="caution">
    <text evidence="2">The sequence shown here is derived from an EMBL/GenBank/DDBJ whole genome shotgun (WGS) entry which is preliminary data.</text>
</comment>
<gene>
    <name evidence="2" type="ORF">Nans01_44650</name>
</gene>
<evidence type="ECO:0000313" key="3">
    <source>
        <dbReference type="Proteomes" id="UP001165092"/>
    </source>
</evidence>
<protein>
    <submittedName>
        <fullName evidence="2">Uncharacterized protein</fullName>
    </submittedName>
</protein>
<evidence type="ECO:0000313" key="2">
    <source>
        <dbReference type="EMBL" id="GLU50114.1"/>
    </source>
</evidence>
<feature type="transmembrane region" description="Helical" evidence="1">
    <location>
        <begin position="12"/>
        <end position="31"/>
    </location>
</feature>
<keyword evidence="1" id="KW-0472">Membrane</keyword>
<dbReference type="Proteomes" id="UP001165092">
    <property type="component" value="Unassembled WGS sequence"/>
</dbReference>
<name>A0A9W6P9J7_9ACTN</name>
<dbReference type="AlphaFoldDB" id="A0A9W6P9J7"/>
<evidence type="ECO:0000256" key="1">
    <source>
        <dbReference type="SAM" id="Phobius"/>
    </source>
</evidence>
<keyword evidence="3" id="KW-1185">Reference proteome</keyword>
<proteinExistence type="predicted"/>
<reference evidence="2" key="1">
    <citation type="submission" date="2023-02" db="EMBL/GenBank/DDBJ databases">
        <title>Nocardiopsis ansamitocini NBRC 112285.</title>
        <authorList>
            <person name="Ichikawa N."/>
            <person name="Sato H."/>
            <person name="Tonouchi N."/>
        </authorList>
    </citation>
    <scope>NUCLEOTIDE SEQUENCE</scope>
    <source>
        <strain evidence="2">NBRC 112285</strain>
    </source>
</reference>
<organism evidence="2 3">
    <name type="scientific">Nocardiopsis ansamitocini</name>
    <dbReference type="NCBI Taxonomy" id="1670832"/>
    <lineage>
        <taxon>Bacteria</taxon>
        <taxon>Bacillati</taxon>
        <taxon>Actinomycetota</taxon>
        <taxon>Actinomycetes</taxon>
        <taxon>Streptosporangiales</taxon>
        <taxon>Nocardiopsidaceae</taxon>
        <taxon>Nocardiopsis</taxon>
    </lineage>
</organism>